<dbReference type="InterPro" id="IPR029044">
    <property type="entry name" value="Nucleotide-diphossugar_trans"/>
</dbReference>
<dbReference type="RefSeq" id="WP_009576031.1">
    <property type="nucleotide sequence ID" value="NZ_AEIG01000055.1"/>
</dbReference>
<organism evidence="1 2">
    <name type="scientific">Aequoribacter fuscus</name>
    <dbReference type="NCBI Taxonomy" id="2518989"/>
    <lineage>
        <taxon>Bacteria</taxon>
        <taxon>Pseudomonadati</taxon>
        <taxon>Pseudomonadota</taxon>
        <taxon>Gammaproteobacteria</taxon>
        <taxon>Cellvibrionales</taxon>
        <taxon>Halieaceae</taxon>
        <taxon>Aequoribacter</taxon>
    </lineage>
</organism>
<dbReference type="Proteomes" id="UP000005615">
    <property type="component" value="Unassembled WGS sequence"/>
</dbReference>
<dbReference type="AlphaFoldDB" id="F3L2M4"/>
<dbReference type="eggNOG" id="COG1215">
    <property type="taxonomic scope" value="Bacteria"/>
</dbReference>
<keyword evidence="2" id="KW-1185">Reference proteome</keyword>
<gene>
    <name evidence="1" type="ORF">IMCC3088_1798</name>
</gene>
<dbReference type="EMBL" id="AEIG01000055">
    <property type="protein sequence ID" value="EGG29342.1"/>
    <property type="molecule type" value="Genomic_DNA"/>
</dbReference>
<accession>F3L2M4</accession>
<dbReference type="OrthoDB" id="6199505at2"/>
<evidence type="ECO:0000313" key="1">
    <source>
        <dbReference type="EMBL" id="EGG29342.1"/>
    </source>
</evidence>
<dbReference type="SUPFAM" id="SSF53448">
    <property type="entry name" value="Nucleotide-diphospho-sugar transferases"/>
    <property type="match status" value="1"/>
</dbReference>
<reference evidence="1 2" key="1">
    <citation type="journal article" date="2011" name="J. Bacteriol.">
        <title>Genome sequence of strain IMCC3088, a proteorhodopsin-containing marine bacterium belonging to the OM60/NOR5 clade.</title>
        <authorList>
            <person name="Jang Y."/>
            <person name="Oh H.M."/>
            <person name="Kang I."/>
            <person name="Lee K."/>
            <person name="Yang S.J."/>
            <person name="Cho J.C."/>
        </authorList>
    </citation>
    <scope>NUCLEOTIDE SEQUENCE [LARGE SCALE GENOMIC DNA]</scope>
    <source>
        <strain evidence="1 2">IMCC3088</strain>
    </source>
</reference>
<dbReference type="Gene3D" id="3.90.550.10">
    <property type="entry name" value="Spore Coat Polysaccharide Biosynthesis Protein SpsA, Chain A"/>
    <property type="match status" value="1"/>
</dbReference>
<name>F3L2M4_9GAMM</name>
<dbReference type="STRING" id="2518989.IMCC3088_1798"/>
<evidence type="ECO:0000313" key="2">
    <source>
        <dbReference type="Proteomes" id="UP000005615"/>
    </source>
</evidence>
<proteinExistence type="predicted"/>
<protein>
    <submittedName>
        <fullName evidence="1">Uncharacterized protein</fullName>
    </submittedName>
</protein>
<comment type="caution">
    <text evidence="1">The sequence shown here is derived from an EMBL/GenBank/DDBJ whole genome shotgun (WGS) entry which is preliminary data.</text>
</comment>
<sequence>MHKSIQQYLSRYAEPNLPAPPEQGQRTYQWQWVVCIPCFNESSAFIEALPKTANVLIILVVNHPRGRDSGLNISLVESLPCEHPSLELGPHDRLITLDGDNRHILLVDRSTNQPGFNPKQGVGLARKLAADVALKWHVHGLIQSDWIAMTDADARLPETYFEALPEPKIDTPAVVYPFSHSQAELPEEQLALALYEVKLHHYVAGLLYAKSPYAHHSIGSCMAIRAKAYAQVRGIPKRAAGEDFYLLNKTNKLGKIRTLGLTSTVMLSPRRSDRTPFGTGQGVNTLSDEATPLNTQIFYPPRVFESLKGFLANIASGAQTFDALTAALPEEAITALKTLGVESALAHCQRHGPTPEQFQRQLHLWFDGFRTLKFIHQLAPPKTGLLSFDEWSVQSGNAALNPSEASQNLRALCYQTLTDD</sequence>